<dbReference type="NCBIfam" id="TIGR03635">
    <property type="entry name" value="uS17_bact"/>
    <property type="match status" value="1"/>
</dbReference>
<dbReference type="InterPro" id="IPR000266">
    <property type="entry name" value="Ribosomal_uS17"/>
</dbReference>
<accession>A0A6A6N7W1</accession>
<dbReference type="Pfam" id="PF00366">
    <property type="entry name" value="Ribosomal_S17"/>
    <property type="match status" value="1"/>
</dbReference>
<evidence type="ECO:0000256" key="6">
    <source>
        <dbReference type="ARBA" id="ARBA00022980"/>
    </source>
</evidence>
<dbReference type="GO" id="GO:0006412">
    <property type="term" value="P:translation"/>
    <property type="evidence" value="ECO:0007669"/>
    <property type="project" value="InterPro"/>
</dbReference>
<evidence type="ECO:0000313" key="12">
    <source>
        <dbReference type="Proteomes" id="UP000467840"/>
    </source>
</evidence>
<dbReference type="Gene3D" id="2.40.50.140">
    <property type="entry name" value="Nucleic acid-binding proteins"/>
    <property type="match status" value="1"/>
</dbReference>
<name>A0A6A6N7W1_HEVBR</name>
<protein>
    <recommendedName>
        <fullName evidence="8">Small ribosomal subunit protein uS17c</fullName>
    </recommendedName>
</protein>
<keyword evidence="5" id="KW-0694">RNA-binding</keyword>
<evidence type="ECO:0000256" key="8">
    <source>
        <dbReference type="ARBA" id="ARBA00035251"/>
    </source>
</evidence>
<dbReference type="GO" id="GO:0003735">
    <property type="term" value="F:structural constituent of ribosome"/>
    <property type="evidence" value="ECO:0007669"/>
    <property type="project" value="InterPro"/>
</dbReference>
<dbReference type="NCBIfam" id="NF004123">
    <property type="entry name" value="PRK05610.1"/>
    <property type="match status" value="1"/>
</dbReference>
<evidence type="ECO:0000313" key="11">
    <source>
        <dbReference type="EMBL" id="KAF2320573.1"/>
    </source>
</evidence>
<evidence type="ECO:0000259" key="10">
    <source>
        <dbReference type="PROSITE" id="PS50011"/>
    </source>
</evidence>
<evidence type="ECO:0000256" key="1">
    <source>
        <dbReference type="ARBA" id="ARBA00010254"/>
    </source>
</evidence>
<dbReference type="SUPFAM" id="SSF56112">
    <property type="entry name" value="Protein kinase-like (PK-like)"/>
    <property type="match status" value="1"/>
</dbReference>
<keyword evidence="7" id="KW-0687">Ribonucleoprotein</keyword>
<dbReference type="Pfam" id="PF07714">
    <property type="entry name" value="PK_Tyr_Ser-Thr"/>
    <property type="match status" value="1"/>
</dbReference>
<dbReference type="PROSITE" id="PS00108">
    <property type="entry name" value="PROTEIN_KINASE_ST"/>
    <property type="match status" value="1"/>
</dbReference>
<gene>
    <name evidence="11" type="ORF">GH714_028387</name>
</gene>
<feature type="domain" description="Protein kinase" evidence="10">
    <location>
        <begin position="25"/>
        <end position="306"/>
    </location>
</feature>
<dbReference type="InterPro" id="IPR000719">
    <property type="entry name" value="Prot_kinase_dom"/>
</dbReference>
<proteinExistence type="inferred from homology"/>
<keyword evidence="2" id="KW-0699">rRNA-binding</keyword>
<evidence type="ECO:0000256" key="4">
    <source>
        <dbReference type="ARBA" id="ARBA00022840"/>
    </source>
</evidence>
<organism evidence="11 12">
    <name type="scientific">Hevea brasiliensis</name>
    <name type="common">Para rubber tree</name>
    <name type="synonym">Siphonia brasiliensis</name>
    <dbReference type="NCBI Taxonomy" id="3981"/>
    <lineage>
        <taxon>Eukaryota</taxon>
        <taxon>Viridiplantae</taxon>
        <taxon>Streptophyta</taxon>
        <taxon>Embryophyta</taxon>
        <taxon>Tracheophyta</taxon>
        <taxon>Spermatophyta</taxon>
        <taxon>Magnoliopsida</taxon>
        <taxon>eudicotyledons</taxon>
        <taxon>Gunneridae</taxon>
        <taxon>Pentapetalae</taxon>
        <taxon>rosids</taxon>
        <taxon>fabids</taxon>
        <taxon>Malpighiales</taxon>
        <taxon>Euphorbiaceae</taxon>
        <taxon>Crotonoideae</taxon>
        <taxon>Micrandreae</taxon>
        <taxon>Hevea</taxon>
    </lineage>
</organism>
<dbReference type="GO" id="GO:0005886">
    <property type="term" value="C:plasma membrane"/>
    <property type="evidence" value="ECO:0007669"/>
    <property type="project" value="TreeGrafter"/>
</dbReference>
<dbReference type="EMBL" id="JAAGAX010000003">
    <property type="protein sequence ID" value="KAF2320573.1"/>
    <property type="molecule type" value="Genomic_DNA"/>
</dbReference>
<dbReference type="InterPro" id="IPR011009">
    <property type="entry name" value="Kinase-like_dom_sf"/>
</dbReference>
<dbReference type="SMART" id="SM00220">
    <property type="entry name" value="S_TKc"/>
    <property type="match status" value="1"/>
</dbReference>
<keyword evidence="6" id="KW-0689">Ribosomal protein</keyword>
<keyword evidence="3" id="KW-0547">Nucleotide-binding</keyword>
<keyword evidence="4" id="KW-0067">ATP-binding</keyword>
<feature type="region of interest" description="Disordered" evidence="9">
    <location>
        <begin position="198"/>
        <end position="223"/>
    </location>
</feature>
<dbReference type="GO" id="GO:0005524">
    <property type="term" value="F:ATP binding"/>
    <property type="evidence" value="ECO:0007669"/>
    <property type="project" value="UniProtKB-KW"/>
</dbReference>
<dbReference type="PANTHER" id="PTHR27001">
    <property type="entry name" value="OS01G0253100 PROTEIN"/>
    <property type="match status" value="1"/>
</dbReference>
<reference evidence="11 12" key="1">
    <citation type="journal article" date="2020" name="Mol. Plant">
        <title>The Chromosome-Based Rubber Tree Genome Provides New Insights into Spurge Genome Evolution and Rubber Biosynthesis.</title>
        <authorList>
            <person name="Liu J."/>
            <person name="Shi C."/>
            <person name="Shi C.C."/>
            <person name="Li W."/>
            <person name="Zhang Q.J."/>
            <person name="Zhang Y."/>
            <person name="Li K."/>
            <person name="Lu H.F."/>
            <person name="Shi C."/>
            <person name="Zhu S.T."/>
            <person name="Xiao Z.Y."/>
            <person name="Nan H."/>
            <person name="Yue Y."/>
            <person name="Zhu X.G."/>
            <person name="Wu Y."/>
            <person name="Hong X.N."/>
            <person name="Fan G.Y."/>
            <person name="Tong Y."/>
            <person name="Zhang D."/>
            <person name="Mao C.L."/>
            <person name="Liu Y.L."/>
            <person name="Hao S.J."/>
            <person name="Liu W.Q."/>
            <person name="Lv M.Q."/>
            <person name="Zhang H.B."/>
            <person name="Liu Y."/>
            <person name="Hu-Tang G.R."/>
            <person name="Wang J.P."/>
            <person name="Wang J.H."/>
            <person name="Sun Y.H."/>
            <person name="Ni S.B."/>
            <person name="Chen W.B."/>
            <person name="Zhang X.C."/>
            <person name="Jiao Y.N."/>
            <person name="Eichler E.E."/>
            <person name="Li G.H."/>
            <person name="Liu X."/>
            <person name="Gao L.Z."/>
        </authorList>
    </citation>
    <scope>NUCLEOTIDE SEQUENCE [LARGE SCALE GENOMIC DNA]</scope>
    <source>
        <strain evidence="12">cv. GT1</strain>
        <tissue evidence="11">Leaf</tissue>
    </source>
</reference>
<dbReference type="Gene3D" id="1.10.510.10">
    <property type="entry name" value="Transferase(Phosphotransferase) domain 1"/>
    <property type="match status" value="1"/>
</dbReference>
<dbReference type="HAMAP" id="MF_01345_B">
    <property type="entry name" value="Ribosomal_uS17_B"/>
    <property type="match status" value="1"/>
</dbReference>
<dbReference type="GO" id="GO:0004672">
    <property type="term" value="F:protein kinase activity"/>
    <property type="evidence" value="ECO:0007669"/>
    <property type="project" value="InterPro"/>
</dbReference>
<dbReference type="InterPro" id="IPR008271">
    <property type="entry name" value="Ser/Thr_kinase_AS"/>
</dbReference>
<dbReference type="PROSITE" id="PS50011">
    <property type="entry name" value="PROTEIN_KINASE_DOM"/>
    <property type="match status" value="1"/>
</dbReference>
<keyword evidence="12" id="KW-1185">Reference proteome</keyword>
<dbReference type="SUPFAM" id="SSF50249">
    <property type="entry name" value="Nucleic acid-binding proteins"/>
    <property type="match status" value="1"/>
</dbReference>
<evidence type="ECO:0000256" key="5">
    <source>
        <dbReference type="ARBA" id="ARBA00022884"/>
    </source>
</evidence>
<comment type="caution">
    <text evidence="11">The sequence shown here is derived from an EMBL/GenBank/DDBJ whole genome shotgun (WGS) entry which is preliminary data.</text>
</comment>
<dbReference type="GO" id="GO:0019843">
    <property type="term" value="F:rRNA binding"/>
    <property type="evidence" value="ECO:0007669"/>
    <property type="project" value="UniProtKB-KW"/>
</dbReference>
<comment type="similarity">
    <text evidence="1">Belongs to the universal ribosomal protein uS17 family.</text>
</comment>
<dbReference type="InterPro" id="IPR001245">
    <property type="entry name" value="Ser-Thr/Tyr_kinase_cat_dom"/>
</dbReference>
<dbReference type="GO" id="GO:0005840">
    <property type="term" value="C:ribosome"/>
    <property type="evidence" value="ECO:0007669"/>
    <property type="project" value="UniProtKB-KW"/>
</dbReference>
<evidence type="ECO:0000256" key="2">
    <source>
        <dbReference type="ARBA" id="ARBA00022730"/>
    </source>
</evidence>
<dbReference type="GO" id="GO:1990904">
    <property type="term" value="C:ribonucleoprotein complex"/>
    <property type="evidence" value="ECO:0007669"/>
    <property type="project" value="UniProtKB-KW"/>
</dbReference>
<dbReference type="PANTHER" id="PTHR27001:SF931">
    <property type="entry name" value="OS11G0664100 PROTEIN"/>
    <property type="match status" value="1"/>
</dbReference>
<evidence type="ECO:0000256" key="7">
    <source>
        <dbReference type="ARBA" id="ARBA00023274"/>
    </source>
</evidence>
<dbReference type="FunFam" id="2.40.50.140:FF:000236">
    <property type="entry name" value="30S ribosomal protein S17"/>
    <property type="match status" value="1"/>
</dbReference>
<dbReference type="CDD" id="cd00364">
    <property type="entry name" value="Ribosomal_uS17"/>
    <property type="match status" value="1"/>
</dbReference>
<dbReference type="InterPro" id="IPR012340">
    <property type="entry name" value="NA-bd_OB-fold"/>
</dbReference>
<evidence type="ECO:0000256" key="9">
    <source>
        <dbReference type="SAM" id="MobiDB-lite"/>
    </source>
</evidence>
<dbReference type="Proteomes" id="UP000467840">
    <property type="component" value="Chromosome 10"/>
</dbReference>
<dbReference type="InterPro" id="IPR019984">
    <property type="entry name" value="Ribosomal_uS17_bact/chlr"/>
</dbReference>
<dbReference type="AlphaFoldDB" id="A0A6A6N7W1"/>
<evidence type="ECO:0000256" key="3">
    <source>
        <dbReference type="ARBA" id="ARBA00022741"/>
    </source>
</evidence>
<sequence>MNLFRRRDDSGDVIEFTAEELKGYIREGKIVGRGAFGPVYKGIIKGRQERNINGEHVAIKFSRNKCESASTQWRAEKDYLPEVKHQNIIKLIGYCESEERFYLVYPFMQNGTALSQLSGLDWHKTLEIIKGVASAIQKLQGFTPALVHRDIKLDNILLDQNFTPKLADFGNVTPEGKMNLLARAQQLGPWAKLTRVSLPIPSPSPSSKPQHRSNSSPRHKTTSPAFNLAASLKQLVGAPRSSVPLVFEFLIASKDRQMKSVVGMVVSNKMQKSVVVAVDRLFHHKIYNRYVKRTSKFMAHDEHNLCNNGDRVRLDPSRPLSKRKHWVVAEILKKARIYVPPSADNSMGLDSKTEAQTSSTS</sequence>
<dbReference type="PRINTS" id="PR00973">
    <property type="entry name" value="RIBOSOMALS17"/>
</dbReference>